<gene>
    <name evidence="1" type="ORF">MSAN_00877600</name>
</gene>
<dbReference type="Proteomes" id="UP000623467">
    <property type="component" value="Unassembled WGS sequence"/>
</dbReference>
<evidence type="ECO:0000313" key="2">
    <source>
        <dbReference type="Proteomes" id="UP000623467"/>
    </source>
</evidence>
<name>A0A8H6YZF1_9AGAR</name>
<organism evidence="1 2">
    <name type="scientific">Mycena sanguinolenta</name>
    <dbReference type="NCBI Taxonomy" id="230812"/>
    <lineage>
        <taxon>Eukaryota</taxon>
        <taxon>Fungi</taxon>
        <taxon>Dikarya</taxon>
        <taxon>Basidiomycota</taxon>
        <taxon>Agaricomycotina</taxon>
        <taxon>Agaricomycetes</taxon>
        <taxon>Agaricomycetidae</taxon>
        <taxon>Agaricales</taxon>
        <taxon>Marasmiineae</taxon>
        <taxon>Mycenaceae</taxon>
        <taxon>Mycena</taxon>
    </lineage>
</organism>
<dbReference type="EMBL" id="JACAZH010000005">
    <property type="protein sequence ID" value="KAF7368114.1"/>
    <property type="molecule type" value="Genomic_DNA"/>
</dbReference>
<keyword evidence="2" id="KW-1185">Reference proteome</keyword>
<dbReference type="OrthoDB" id="3145912at2759"/>
<proteinExistence type="predicted"/>
<dbReference type="AlphaFoldDB" id="A0A8H6YZF1"/>
<reference evidence="1" key="1">
    <citation type="submission" date="2020-05" db="EMBL/GenBank/DDBJ databases">
        <title>Mycena genomes resolve the evolution of fungal bioluminescence.</title>
        <authorList>
            <person name="Tsai I.J."/>
        </authorList>
    </citation>
    <scope>NUCLEOTIDE SEQUENCE</scope>
    <source>
        <strain evidence="1">160909Yilan</strain>
    </source>
</reference>
<evidence type="ECO:0000313" key="1">
    <source>
        <dbReference type="EMBL" id="KAF7368114.1"/>
    </source>
</evidence>
<sequence>MSSQVSPDDPRLPPELEHKIFEIAAFSHPKWIPNLKLVARRVKFWIDPLLYRVIFLKNSAAMRELPHLGVHTSTREALQQISHESLRHVRHLFFDGDAVGEAALKTWVAACTGITRLYAQIDCTPATLSLLSGFTNIRYLTIDVQALSGADVPLPLFLTVTHLELLAFGTRHIKTRDMAPVCQNIALIPRLTHIALNPRLDSHLPHAELKANTQLQCIAFLSPGASLAGSPLLSDDRFVCIEERRHYELDWLNGAVFGEDYWSLADAFVAGRRAGTIDRSQYRIVNGKGNCKLNVLHWVLTKESKCEKRLQSWVIQNQP</sequence>
<comment type="caution">
    <text evidence="1">The sequence shown here is derived from an EMBL/GenBank/DDBJ whole genome shotgun (WGS) entry which is preliminary data.</text>
</comment>
<accession>A0A8H6YZF1</accession>
<protein>
    <submittedName>
        <fullName evidence="1">Uncharacterized protein</fullName>
    </submittedName>
</protein>